<dbReference type="OrthoDB" id="69964at2759"/>
<dbReference type="Proteomes" id="UP000193560">
    <property type="component" value="Unassembled WGS sequence"/>
</dbReference>
<evidence type="ECO:0000313" key="6">
    <source>
        <dbReference type="Proteomes" id="UP000193560"/>
    </source>
</evidence>
<dbReference type="PANTHER" id="PTHR22754">
    <property type="entry name" value="DISCO-INTERACTING PROTEIN 2 DIP2 -RELATED"/>
    <property type="match status" value="1"/>
</dbReference>
<keyword evidence="1" id="KW-0472">Membrane</keyword>
<dbReference type="InterPro" id="IPR042099">
    <property type="entry name" value="ANL_N_sf"/>
</dbReference>
<feature type="transmembrane region" description="Helical" evidence="1">
    <location>
        <begin position="101"/>
        <end position="121"/>
    </location>
</feature>
<reference evidence="5 6" key="1">
    <citation type="submission" date="2016-07" db="EMBL/GenBank/DDBJ databases">
        <title>Pervasive Adenine N6-methylation of Active Genes in Fungi.</title>
        <authorList>
            <consortium name="DOE Joint Genome Institute"/>
            <person name="Mondo S.J."/>
            <person name="Dannebaum R.O."/>
            <person name="Kuo R.C."/>
            <person name="Labutti K."/>
            <person name="Haridas S."/>
            <person name="Kuo A."/>
            <person name="Salamov A."/>
            <person name="Ahrendt S.R."/>
            <person name="Lipzen A."/>
            <person name="Sullivan W."/>
            <person name="Andreopoulos W.B."/>
            <person name="Clum A."/>
            <person name="Lindquist E."/>
            <person name="Daum C."/>
            <person name="Ramamoorthy G.K."/>
            <person name="Gryganskyi A."/>
            <person name="Culley D."/>
            <person name="Magnuson J.K."/>
            <person name="James T.Y."/>
            <person name="O'Malley M.A."/>
            <person name="Stajich J.E."/>
            <person name="Spatafora J.W."/>
            <person name="Visel A."/>
            <person name="Grigoriev I.V."/>
        </authorList>
    </citation>
    <scope>NUCLEOTIDE SEQUENCE [LARGE SCALE GENOMIC DNA]</scope>
    <source>
        <strain evidence="5 6">NRRL 1336</strain>
    </source>
</reference>
<dbReference type="Gene3D" id="3.30.300.30">
    <property type="match status" value="1"/>
</dbReference>
<gene>
    <name evidence="5" type="ORF">BCR42DRAFT_331821</name>
</gene>
<comment type="caution">
    <text evidence="5">The sequence shown here is derived from an EMBL/GenBank/DDBJ whole genome shotgun (WGS) entry which is preliminary data.</text>
</comment>
<dbReference type="InterPro" id="IPR000873">
    <property type="entry name" value="AMP-dep_synth/lig_dom"/>
</dbReference>
<dbReference type="SUPFAM" id="SSF56801">
    <property type="entry name" value="Acetyl-CoA synthetase-like"/>
    <property type="match status" value="2"/>
</dbReference>
<name>A0A1X2I9B0_9FUNG</name>
<organism evidence="5 6">
    <name type="scientific">Absidia repens</name>
    <dbReference type="NCBI Taxonomy" id="90262"/>
    <lineage>
        <taxon>Eukaryota</taxon>
        <taxon>Fungi</taxon>
        <taxon>Fungi incertae sedis</taxon>
        <taxon>Mucoromycota</taxon>
        <taxon>Mucoromycotina</taxon>
        <taxon>Mucoromycetes</taxon>
        <taxon>Mucorales</taxon>
        <taxon>Cunninghamellaceae</taxon>
        <taxon>Absidia</taxon>
    </lineage>
</organism>
<proteinExistence type="predicted"/>
<dbReference type="InterPro" id="IPR045851">
    <property type="entry name" value="AMP-bd_C_sf"/>
</dbReference>
<keyword evidence="1" id="KW-1133">Transmembrane helix</keyword>
<keyword evidence="6" id="KW-1185">Reference proteome</keyword>
<dbReference type="Pfam" id="PF24919">
    <property type="entry name" value="Mug62"/>
    <property type="match status" value="1"/>
</dbReference>
<dbReference type="Pfam" id="PF00501">
    <property type="entry name" value="AMP-binding"/>
    <property type="match status" value="2"/>
</dbReference>
<protein>
    <recommendedName>
        <fullName evidence="7">AMP-dependent synthetase/ligase domain-containing protein</fullName>
    </recommendedName>
</protein>
<evidence type="ECO:0008006" key="7">
    <source>
        <dbReference type="Google" id="ProtNLM"/>
    </source>
</evidence>
<feature type="domain" description="AMP-binding enzyme C-terminal" evidence="3">
    <location>
        <begin position="1255"/>
        <end position="1358"/>
    </location>
</feature>
<feature type="domain" description="AMP-dependent synthetase/ligase" evidence="2">
    <location>
        <begin position="758"/>
        <end position="1188"/>
    </location>
</feature>
<dbReference type="STRING" id="90262.A0A1X2I9B0"/>
<dbReference type="GO" id="GO:0005829">
    <property type="term" value="C:cytosol"/>
    <property type="evidence" value="ECO:0007669"/>
    <property type="project" value="TreeGrafter"/>
</dbReference>
<dbReference type="Pfam" id="PF23024">
    <property type="entry name" value="AMP-dom_DIP2-like"/>
    <property type="match status" value="1"/>
</dbReference>
<feature type="domain" description="AMP-dependent synthetase/ligase" evidence="2">
    <location>
        <begin position="55"/>
        <end position="361"/>
    </location>
</feature>
<dbReference type="InterPro" id="IPR056881">
    <property type="entry name" value="Mug62_dom"/>
</dbReference>
<dbReference type="Gene3D" id="3.40.50.12780">
    <property type="entry name" value="N-terminal domain of ligase-like"/>
    <property type="match status" value="3"/>
</dbReference>
<keyword evidence="1" id="KW-0812">Transmembrane</keyword>
<dbReference type="PANTHER" id="PTHR22754:SF32">
    <property type="entry name" value="DISCO-INTERACTING PROTEIN 2"/>
    <property type="match status" value="1"/>
</dbReference>
<sequence>MRPLQPRSIPFPILDGAAGGKNQQNLGNYDNLASILRYRATSDSHRLATAFTVVDAKGKEPLSISWEKLNARAEKVAISIRDKSGLQMGDRVALIYRKSEVLDFIVAFFGCFFAGMVAVPINAADDLSELSFILNLTSANLVLTTDFNHRAFIKDMQTRSTEIPANVEWWKTNDFGTWYPTKKIKEYPPVKVPELAYIEYAKAVNGELKGVTITHQTIMAEGRVYKASVTETDVSISNDAVETLNVAPKQQSGYSGYDTVVSYLEPRQQVGLVLSVLCSVYCGNHTVFTSGSIVDTPAVWIYVLSKYKATIALSDYTALNRITKYYQDNTKEVINHSKKVAPDLSSLRHLFIDSCVSKPDLNQTIADKLLRPLGNNDDPIGVICPVLSLAEHGGMLLSIRDNLGPAQLDGYENGQENRPILAEGQSNDVWECLLDAEALKMNKVVVVAAGEGARRARTDCHEVLVSSFGFVIPEATVAIVDPDTTTLCPPDTIGEVWIDAPSISGGFWALPRHSEAIFHAKPTIVLPETLYPEIYNQEFLRTGLIGTLIGGRLVVFGNYEDRIRQQVFGEAQGLEEVYFANDVVDIIESRTQNDKCAVFDITVNNQHLPVVAFESSAVRSELPGMAAEVDESLLDLLGLRAFAVIVVGNNALPRHLKHGRRQIHALMTKRAFLNGQLTIRHVRMDVDRTIYNLAANDDSVPQALWRSGMAYERAIRQRAIMPSYQQQHTGMETVGSVIDERTGFDLSSTFTNIVEVLQWRTAIHPEETAFVGLTHNGSGAVETKPYTWRKINYTIASVATYLMKRGLKRGRKALIVVPFSVDWILAIYACLVIGVTPVPVDVPDPQQQQAQRIKDDMEVVLTTARDLNVTYVIVNSLSENILKNKPVNPAMRQLTTSTFKGYKLPEFTNINKAPKHHKLLGKESGMAIQPEWLASNNTTAPLILSQIGADGKRLYPALRHETILQQCRAHKTTCQMKWQRGIVATGLGACDNLGLLHSTFCGVYVGCITVMVPTEDFYLDPFSFFEMIQRYKAKDVCVTLPMLQYAMNRMGPTTEQRRLALHNVQNIMMTTEGRPRPIFYQHLARFFSLHRLEKEALNTTYSHIANPMVTTRSYMLVEPITLIADLYWLRRGIVRSLPLEEESRGVVLNDSGIVPSNTMVAIVNPVTLTLCPSGVVGEIWVSSDSNVKHLLTDGKTGDDIDAGILEATLPGADPSKKYMRTSDLGFLWNVQRRGNVMGPMLEEGQCLYVLGSKCEIIERSGLMHFPGDVETSIERCHPGIPANGSVVIQHDKEIIAIVAVKSKEHATSATPLIVSAVLENHSFLVDTVAIILPTSLPRSRFGEKQRDKTLTAYVEKKL</sequence>
<dbReference type="EMBL" id="MCGE01000019">
    <property type="protein sequence ID" value="ORZ12219.1"/>
    <property type="molecule type" value="Genomic_DNA"/>
</dbReference>
<evidence type="ECO:0000259" key="3">
    <source>
        <dbReference type="Pfam" id="PF23024"/>
    </source>
</evidence>
<evidence type="ECO:0000259" key="2">
    <source>
        <dbReference type="Pfam" id="PF00501"/>
    </source>
</evidence>
<evidence type="ECO:0000259" key="4">
    <source>
        <dbReference type="Pfam" id="PF24919"/>
    </source>
</evidence>
<accession>A0A1X2I9B0</accession>
<evidence type="ECO:0000313" key="5">
    <source>
        <dbReference type="EMBL" id="ORZ12219.1"/>
    </source>
</evidence>
<dbReference type="InterPro" id="IPR025110">
    <property type="entry name" value="AMP-bd_C"/>
</dbReference>
<evidence type="ECO:0000256" key="1">
    <source>
        <dbReference type="SAM" id="Phobius"/>
    </source>
</evidence>
<feature type="domain" description="Meiotically up-regulated gene 62 protein-like alpha-beta" evidence="4">
    <location>
        <begin position="559"/>
        <end position="693"/>
    </location>
</feature>